<dbReference type="GO" id="GO:0003677">
    <property type="term" value="F:DNA binding"/>
    <property type="evidence" value="ECO:0007669"/>
    <property type="project" value="UniProtKB-KW"/>
</dbReference>
<organism evidence="7 8">
    <name type="scientific">Diplocloster agilis</name>
    <dbReference type="NCBI Taxonomy" id="2850323"/>
    <lineage>
        <taxon>Bacteria</taxon>
        <taxon>Bacillati</taxon>
        <taxon>Bacillota</taxon>
        <taxon>Clostridia</taxon>
        <taxon>Lachnospirales</taxon>
        <taxon>Lachnospiraceae</taxon>
        <taxon>Diplocloster</taxon>
    </lineage>
</organism>
<dbReference type="PRINTS" id="PR00035">
    <property type="entry name" value="HTHGNTR"/>
</dbReference>
<keyword evidence="7" id="KW-0808">Transferase</keyword>
<dbReference type="InterPro" id="IPR036388">
    <property type="entry name" value="WH-like_DNA-bd_sf"/>
</dbReference>
<evidence type="ECO:0000313" key="8">
    <source>
        <dbReference type="Proteomes" id="UP000712157"/>
    </source>
</evidence>
<keyword evidence="4" id="KW-0238">DNA-binding</keyword>
<keyword evidence="5" id="KW-0804">Transcription</keyword>
<name>A0A949K0H2_9FIRM</name>
<dbReference type="SUPFAM" id="SSF46785">
    <property type="entry name" value="Winged helix' DNA-binding domain"/>
    <property type="match status" value="1"/>
</dbReference>
<dbReference type="Gene3D" id="1.10.10.10">
    <property type="entry name" value="Winged helix-like DNA-binding domain superfamily/Winged helix DNA-binding domain"/>
    <property type="match status" value="1"/>
</dbReference>
<feature type="domain" description="HTH gntR-type" evidence="6">
    <location>
        <begin position="14"/>
        <end position="82"/>
    </location>
</feature>
<evidence type="ECO:0000256" key="1">
    <source>
        <dbReference type="ARBA" id="ARBA00005384"/>
    </source>
</evidence>
<dbReference type="RefSeq" id="WP_238722106.1">
    <property type="nucleotide sequence ID" value="NZ_JAHQCW010000023.1"/>
</dbReference>
<dbReference type="SMART" id="SM00345">
    <property type="entry name" value="HTH_GNTR"/>
    <property type="match status" value="1"/>
</dbReference>
<dbReference type="Pfam" id="PF00392">
    <property type="entry name" value="GntR"/>
    <property type="match status" value="1"/>
</dbReference>
<sequence>MQELTMELDGKSKTPLYEQIYEFIKSELQAGRIRYKEKLPSARALAAHLAVSRSTVDLAYEQLRSEGYIEAVPCKGYFACQLEGVFRWEENPGIRQREDSDPHRDYLYDFTPNGVDLERFPFNIWRKINRQVLSEEHTDLFLLGNPQGESGLREAIARYLHQARGVKCTPEQIVIGAGNDYLLMLLSRILGTGRQVAMEDPTYRQAYCVFENLGYSMCTVEMDAMGMMVEELEKTEADLAYVMPSHQYPMGIVMPIGRRYQLLQWAAKRENRYIIEDDYDSEFRYRGKPIPALQGYDRKDKVIYLGTFSKSIAPAIRISYMVLPPSLCRLYERTAMLFSSTVSRIDQRTLEVFIRGGHFERHLNRMRTVYKGKHDLLVEHLKDLRAVCSISGEQAGVHLLARFEDGRTEKELIGAARDHRIKVYGLSENIVRHHAREGAGREPAGIILGYAALSEEQICQATDILKTAWL</sequence>
<gene>
    <name evidence="7" type="ORF">KTH89_13905</name>
</gene>
<proteinExistence type="inferred from homology"/>
<dbReference type="Proteomes" id="UP000712157">
    <property type="component" value="Unassembled WGS sequence"/>
</dbReference>
<dbReference type="GO" id="GO:0003700">
    <property type="term" value="F:DNA-binding transcription factor activity"/>
    <property type="evidence" value="ECO:0007669"/>
    <property type="project" value="InterPro"/>
</dbReference>
<dbReference type="CDD" id="cd07377">
    <property type="entry name" value="WHTH_GntR"/>
    <property type="match status" value="1"/>
</dbReference>
<comment type="similarity">
    <text evidence="1">In the C-terminal section; belongs to the class-I pyridoxal-phosphate-dependent aminotransferase family.</text>
</comment>
<dbReference type="InterPro" id="IPR015421">
    <property type="entry name" value="PyrdxlP-dep_Trfase_major"/>
</dbReference>
<dbReference type="CDD" id="cd00609">
    <property type="entry name" value="AAT_like"/>
    <property type="match status" value="1"/>
</dbReference>
<dbReference type="AlphaFoldDB" id="A0A949K0H2"/>
<dbReference type="SUPFAM" id="SSF53383">
    <property type="entry name" value="PLP-dependent transferases"/>
    <property type="match status" value="1"/>
</dbReference>
<dbReference type="InterPro" id="IPR004839">
    <property type="entry name" value="Aminotransferase_I/II_large"/>
</dbReference>
<evidence type="ECO:0000259" key="6">
    <source>
        <dbReference type="PROSITE" id="PS50949"/>
    </source>
</evidence>
<dbReference type="InterPro" id="IPR015424">
    <property type="entry name" value="PyrdxlP-dep_Trfase"/>
</dbReference>
<dbReference type="Gene3D" id="3.40.640.10">
    <property type="entry name" value="Type I PLP-dependent aspartate aminotransferase-like (Major domain)"/>
    <property type="match status" value="1"/>
</dbReference>
<accession>A0A949K0H2</accession>
<evidence type="ECO:0000256" key="2">
    <source>
        <dbReference type="ARBA" id="ARBA00022898"/>
    </source>
</evidence>
<dbReference type="PROSITE" id="PS50949">
    <property type="entry name" value="HTH_GNTR"/>
    <property type="match status" value="1"/>
</dbReference>
<dbReference type="GO" id="GO:0008483">
    <property type="term" value="F:transaminase activity"/>
    <property type="evidence" value="ECO:0007669"/>
    <property type="project" value="UniProtKB-KW"/>
</dbReference>
<evidence type="ECO:0000313" key="7">
    <source>
        <dbReference type="EMBL" id="MBU9737636.1"/>
    </source>
</evidence>
<evidence type="ECO:0000256" key="3">
    <source>
        <dbReference type="ARBA" id="ARBA00023015"/>
    </source>
</evidence>
<keyword evidence="3" id="KW-0805">Transcription regulation</keyword>
<dbReference type="Pfam" id="PF00155">
    <property type="entry name" value="Aminotran_1_2"/>
    <property type="match status" value="1"/>
</dbReference>
<keyword evidence="2" id="KW-0663">Pyridoxal phosphate</keyword>
<dbReference type="EMBL" id="JAHQCW010000023">
    <property type="protein sequence ID" value="MBU9737636.1"/>
    <property type="molecule type" value="Genomic_DNA"/>
</dbReference>
<dbReference type="PANTHER" id="PTHR46577:SF1">
    <property type="entry name" value="HTH-TYPE TRANSCRIPTIONAL REGULATORY PROTEIN GABR"/>
    <property type="match status" value="1"/>
</dbReference>
<dbReference type="InterPro" id="IPR036390">
    <property type="entry name" value="WH_DNA-bd_sf"/>
</dbReference>
<comment type="caution">
    <text evidence="7">The sequence shown here is derived from an EMBL/GenBank/DDBJ whole genome shotgun (WGS) entry which is preliminary data.</text>
</comment>
<dbReference type="InterPro" id="IPR051446">
    <property type="entry name" value="HTH_trans_reg/aminotransferase"/>
</dbReference>
<dbReference type="InterPro" id="IPR000524">
    <property type="entry name" value="Tscrpt_reg_HTH_GntR"/>
</dbReference>
<evidence type="ECO:0000256" key="5">
    <source>
        <dbReference type="ARBA" id="ARBA00023163"/>
    </source>
</evidence>
<dbReference type="PANTHER" id="PTHR46577">
    <property type="entry name" value="HTH-TYPE TRANSCRIPTIONAL REGULATORY PROTEIN GABR"/>
    <property type="match status" value="1"/>
</dbReference>
<reference evidence="7" key="1">
    <citation type="submission" date="2021-06" db="EMBL/GenBank/DDBJ databases">
        <title>Description of novel taxa of the family Lachnospiraceae.</title>
        <authorList>
            <person name="Chaplin A.V."/>
            <person name="Sokolova S.R."/>
            <person name="Pikina A.P."/>
            <person name="Korzhanova M."/>
            <person name="Belova V."/>
            <person name="Korostin D."/>
            <person name="Efimov B.A."/>
        </authorList>
    </citation>
    <scope>NUCLEOTIDE SEQUENCE</scope>
    <source>
        <strain evidence="7">ASD5720</strain>
    </source>
</reference>
<dbReference type="GO" id="GO:0030170">
    <property type="term" value="F:pyridoxal phosphate binding"/>
    <property type="evidence" value="ECO:0007669"/>
    <property type="project" value="InterPro"/>
</dbReference>
<keyword evidence="8" id="KW-1185">Reference proteome</keyword>
<keyword evidence="7" id="KW-0032">Aminotransferase</keyword>
<protein>
    <submittedName>
        <fullName evidence="7">PLP-dependent aminotransferase family protein</fullName>
    </submittedName>
</protein>
<evidence type="ECO:0000256" key="4">
    <source>
        <dbReference type="ARBA" id="ARBA00023125"/>
    </source>
</evidence>